<reference evidence="2 3" key="1">
    <citation type="submission" date="2020-08" db="EMBL/GenBank/DDBJ databases">
        <title>Genomic Encyclopedia of Type Strains, Phase IV (KMG-IV): sequencing the most valuable type-strain genomes for metagenomic binning, comparative biology and taxonomic classification.</title>
        <authorList>
            <person name="Goeker M."/>
        </authorList>
    </citation>
    <scope>NUCLEOTIDE SEQUENCE [LARGE SCALE GENOMIC DNA]</scope>
    <source>
        <strain evidence="2 3">DSM 27163</strain>
    </source>
</reference>
<dbReference type="SMART" id="SM00987">
    <property type="entry name" value="UreE_C"/>
    <property type="match status" value="1"/>
</dbReference>
<comment type="caution">
    <text evidence="2">The sequence shown here is derived from an EMBL/GenBank/DDBJ whole genome shotgun (WGS) entry which is preliminary data.</text>
</comment>
<dbReference type="InterPro" id="IPR036895">
    <property type="entry name" value="Uracil-DNA_glycosylase-like_sf"/>
</dbReference>
<dbReference type="Gene3D" id="3.40.470.10">
    <property type="entry name" value="Uracil-DNA glycosylase-like domain"/>
    <property type="match status" value="1"/>
</dbReference>
<evidence type="ECO:0000313" key="2">
    <source>
        <dbReference type="EMBL" id="MBB5708114.1"/>
    </source>
</evidence>
<name>A0A7W9B8B5_9SPHN</name>
<organism evidence="2 3">
    <name type="scientific">Sphingopyxis panaciterrulae</name>
    <dbReference type="NCBI Taxonomy" id="462372"/>
    <lineage>
        <taxon>Bacteria</taxon>
        <taxon>Pseudomonadati</taxon>
        <taxon>Pseudomonadota</taxon>
        <taxon>Alphaproteobacteria</taxon>
        <taxon>Sphingomonadales</taxon>
        <taxon>Sphingomonadaceae</taxon>
        <taxon>Sphingopyxis</taxon>
    </lineage>
</organism>
<dbReference type="Proteomes" id="UP000537161">
    <property type="component" value="Unassembled WGS sequence"/>
</dbReference>
<dbReference type="EMBL" id="JACIJH010000014">
    <property type="protein sequence ID" value="MBB5708114.1"/>
    <property type="molecule type" value="Genomic_DNA"/>
</dbReference>
<feature type="domain" description="Uracil-DNA glycosylase-like" evidence="1">
    <location>
        <begin position="36"/>
        <end position="194"/>
    </location>
</feature>
<evidence type="ECO:0000259" key="1">
    <source>
        <dbReference type="SMART" id="SM00986"/>
    </source>
</evidence>
<dbReference type="PANTHER" id="PTHR42160">
    <property type="entry name" value="URACIL-DNA GLYCOSYLASE SUPERFAMILY PROTEIN"/>
    <property type="match status" value="1"/>
</dbReference>
<keyword evidence="3" id="KW-1185">Reference proteome</keyword>
<dbReference type="Pfam" id="PF03167">
    <property type="entry name" value="UDG"/>
    <property type="match status" value="1"/>
</dbReference>
<dbReference type="CDD" id="cd10033">
    <property type="entry name" value="UDG_like"/>
    <property type="match status" value="1"/>
</dbReference>
<evidence type="ECO:0000313" key="3">
    <source>
        <dbReference type="Proteomes" id="UP000537161"/>
    </source>
</evidence>
<proteinExistence type="predicted"/>
<dbReference type="SUPFAM" id="SSF52141">
    <property type="entry name" value="Uracil-DNA glycosylase-like"/>
    <property type="match status" value="1"/>
</dbReference>
<dbReference type="RefSeq" id="WP_221235235.1">
    <property type="nucleotide sequence ID" value="NZ_JACIJH010000014.1"/>
</dbReference>
<sequence>MAEGPPTTPDPLARMLGDIRACRRCADDLPCGPRPVVQAAASARLCIVGQAPGRKVHETGIPWDDASGRRLRDWLGLTPAAFYDPAKVAIIPMGFCYPGKAGSGDNPPRPECAPLWHGGLMALLPDIGLTVLVGHYAQAWYLGRGRKATLAETVRAWRDYLPSGFLPMPHPSPRNQPWLVKNPWFEANLVPHVQAAVRALYL</sequence>
<dbReference type="AlphaFoldDB" id="A0A7W9B8B5"/>
<dbReference type="SMART" id="SM00986">
    <property type="entry name" value="UDG"/>
    <property type="match status" value="1"/>
</dbReference>
<gene>
    <name evidence="2" type="ORF">FHR21_003491</name>
</gene>
<dbReference type="InterPro" id="IPR047124">
    <property type="entry name" value="HI_0220.2"/>
</dbReference>
<protein>
    <submittedName>
        <fullName evidence="2">Uracil-DNA glycosylase</fullName>
    </submittedName>
</protein>
<accession>A0A7W9B8B5</accession>
<dbReference type="InterPro" id="IPR005122">
    <property type="entry name" value="Uracil-DNA_glycosylase-like"/>
</dbReference>
<dbReference type="PANTHER" id="PTHR42160:SF1">
    <property type="entry name" value="URACIL-DNA GLYCOSYLASE SUPERFAMILY PROTEIN"/>
    <property type="match status" value="1"/>
</dbReference>